<dbReference type="KEGG" id="phu:Phum_PHUM199350"/>
<dbReference type="VEuPathDB" id="VectorBase:PHUM199350"/>
<dbReference type="Proteomes" id="UP000009046">
    <property type="component" value="Unassembled WGS sequence"/>
</dbReference>
<reference evidence="1" key="2">
    <citation type="submission" date="2007-04" db="EMBL/GenBank/DDBJ databases">
        <title>The genome of the human body louse.</title>
        <authorList>
            <consortium name="The Human Body Louse Genome Consortium"/>
            <person name="Kirkness E."/>
            <person name="Walenz B."/>
            <person name="Hass B."/>
            <person name="Bruggner R."/>
            <person name="Strausberg R."/>
        </authorList>
    </citation>
    <scope>NUCLEOTIDE SEQUENCE</scope>
    <source>
        <strain evidence="1">USDA</strain>
    </source>
</reference>
<dbReference type="RefSeq" id="XP_002425419.1">
    <property type="nucleotide sequence ID" value="XM_002425374.1"/>
</dbReference>
<evidence type="ECO:0000313" key="3">
    <source>
        <dbReference type="Proteomes" id="UP000009046"/>
    </source>
</evidence>
<dbReference type="HOGENOM" id="CLU_2944462_0_0_1"/>
<accession>E0VH25</accession>
<keyword evidence="3" id="KW-1185">Reference proteome</keyword>
<dbReference type="GeneID" id="8240341"/>
<gene>
    <name evidence="2" type="primary">8240341</name>
    <name evidence="1" type="ORF">Phum_PHUM199350</name>
</gene>
<dbReference type="EMBL" id="DS235157">
    <property type="protein sequence ID" value="EEB12681.1"/>
    <property type="molecule type" value="Genomic_DNA"/>
</dbReference>
<name>E0VH25_PEDHC</name>
<dbReference type="AlphaFoldDB" id="E0VH25"/>
<dbReference type="InParanoid" id="E0VH25"/>
<evidence type="ECO:0000313" key="2">
    <source>
        <dbReference type="EnsemblMetazoa" id="PHUM199350-PA"/>
    </source>
</evidence>
<dbReference type="EnsemblMetazoa" id="PHUM199350-RA">
    <property type="protein sequence ID" value="PHUM199350-PA"/>
    <property type="gene ID" value="PHUM199350"/>
</dbReference>
<reference evidence="2" key="3">
    <citation type="submission" date="2021-02" db="UniProtKB">
        <authorList>
            <consortium name="EnsemblMetazoa"/>
        </authorList>
    </citation>
    <scope>IDENTIFICATION</scope>
    <source>
        <strain evidence="2">USDA</strain>
    </source>
</reference>
<proteinExistence type="predicted"/>
<dbReference type="CTD" id="8240341"/>
<dbReference type="EMBL" id="AAZO01002308">
    <property type="status" value="NOT_ANNOTATED_CDS"/>
    <property type="molecule type" value="Genomic_DNA"/>
</dbReference>
<protein>
    <submittedName>
        <fullName evidence="1 2">Uncharacterized protein</fullName>
    </submittedName>
</protein>
<evidence type="ECO:0000313" key="1">
    <source>
        <dbReference type="EMBL" id="EEB12681.1"/>
    </source>
</evidence>
<organism>
    <name type="scientific">Pediculus humanus subsp. corporis</name>
    <name type="common">Body louse</name>
    <dbReference type="NCBI Taxonomy" id="121224"/>
    <lineage>
        <taxon>Eukaryota</taxon>
        <taxon>Metazoa</taxon>
        <taxon>Ecdysozoa</taxon>
        <taxon>Arthropoda</taxon>
        <taxon>Hexapoda</taxon>
        <taxon>Insecta</taxon>
        <taxon>Pterygota</taxon>
        <taxon>Neoptera</taxon>
        <taxon>Paraneoptera</taxon>
        <taxon>Psocodea</taxon>
        <taxon>Troctomorpha</taxon>
        <taxon>Phthiraptera</taxon>
        <taxon>Anoplura</taxon>
        <taxon>Pediculidae</taxon>
        <taxon>Pediculus</taxon>
    </lineage>
</organism>
<reference evidence="1" key="1">
    <citation type="submission" date="2007-04" db="EMBL/GenBank/DDBJ databases">
        <title>Annotation of Pediculus humanus corporis strain USDA.</title>
        <authorList>
            <person name="Kirkness E."/>
            <person name="Hannick L."/>
            <person name="Hass B."/>
            <person name="Bruggner R."/>
            <person name="Lawson D."/>
            <person name="Bidwell S."/>
            <person name="Joardar V."/>
            <person name="Caler E."/>
            <person name="Walenz B."/>
            <person name="Inman J."/>
            <person name="Schobel S."/>
            <person name="Galinsky K."/>
            <person name="Amedeo P."/>
            <person name="Strausberg R."/>
        </authorList>
    </citation>
    <scope>NUCLEOTIDE SEQUENCE</scope>
    <source>
        <strain evidence="1">USDA</strain>
    </source>
</reference>
<sequence>MFQHRKVQYSGVNKLHVLEQVISELRKEKKTCLGDKTPKEEEETLTYFKKIFTDRVIEKE</sequence>